<protein>
    <submittedName>
        <fullName evidence="1">Helix-turn-helix transcriptional regulator</fullName>
    </submittedName>
</protein>
<dbReference type="Gene3D" id="1.10.260.40">
    <property type="entry name" value="lambda repressor-like DNA-binding domains"/>
    <property type="match status" value="1"/>
</dbReference>
<dbReference type="RefSeq" id="WP_152779173.1">
    <property type="nucleotide sequence ID" value="NZ_BAABEQ010000029.1"/>
</dbReference>
<proteinExistence type="predicted"/>
<keyword evidence="2" id="KW-1185">Reference proteome</keyword>
<gene>
    <name evidence="1" type="ORF">FNH04_00465</name>
</gene>
<evidence type="ECO:0000313" key="2">
    <source>
        <dbReference type="Proteomes" id="UP000326979"/>
    </source>
</evidence>
<reference evidence="1 2" key="1">
    <citation type="submission" date="2019-07" db="EMBL/GenBank/DDBJ databases">
        <title>New species of Amycolatopsis and Streptomyces.</title>
        <authorList>
            <person name="Duangmal K."/>
            <person name="Teo W.F.A."/>
            <person name="Lipun K."/>
        </authorList>
    </citation>
    <scope>NUCLEOTIDE SEQUENCE [LARGE SCALE GENOMIC DNA]</scope>
    <source>
        <strain evidence="1 2">TISTR 2346</strain>
    </source>
</reference>
<sequence>MNAADQTQPSAPWLSAEEVAAARIQFEREIRGWSTNRLSDEMNAAGYVMNPSAVWRIEKGTPRRRIHLEEAIGFAAVFGLPLEELYKLGGSGAYERAAELTDAVQTRRRAADEAAKLLDVAERQLTAYLNAHPEVGNPCAGQGA</sequence>
<organism evidence="1 2">
    <name type="scientific">Streptomyces phyllanthi</name>
    <dbReference type="NCBI Taxonomy" id="1803180"/>
    <lineage>
        <taxon>Bacteria</taxon>
        <taxon>Bacillati</taxon>
        <taxon>Actinomycetota</taxon>
        <taxon>Actinomycetes</taxon>
        <taxon>Kitasatosporales</taxon>
        <taxon>Streptomycetaceae</taxon>
        <taxon>Streptomyces</taxon>
    </lineage>
</organism>
<accession>A0A5N8VU25</accession>
<dbReference type="GO" id="GO:0003677">
    <property type="term" value="F:DNA binding"/>
    <property type="evidence" value="ECO:0007669"/>
    <property type="project" value="InterPro"/>
</dbReference>
<dbReference type="AlphaFoldDB" id="A0A5N8VU25"/>
<dbReference type="InterPro" id="IPR010982">
    <property type="entry name" value="Lambda_DNA-bd_dom_sf"/>
</dbReference>
<dbReference type="EMBL" id="VJZE01000002">
    <property type="protein sequence ID" value="MPY38489.1"/>
    <property type="molecule type" value="Genomic_DNA"/>
</dbReference>
<dbReference type="Proteomes" id="UP000326979">
    <property type="component" value="Unassembled WGS sequence"/>
</dbReference>
<dbReference type="SUPFAM" id="SSF47413">
    <property type="entry name" value="lambda repressor-like DNA-binding domains"/>
    <property type="match status" value="1"/>
</dbReference>
<name>A0A5N8VU25_9ACTN</name>
<evidence type="ECO:0000313" key="1">
    <source>
        <dbReference type="EMBL" id="MPY38489.1"/>
    </source>
</evidence>
<comment type="caution">
    <text evidence="1">The sequence shown here is derived from an EMBL/GenBank/DDBJ whole genome shotgun (WGS) entry which is preliminary data.</text>
</comment>
<dbReference type="OrthoDB" id="4217458at2"/>